<dbReference type="Proteomes" id="UP001151002">
    <property type="component" value="Unassembled WGS sequence"/>
</dbReference>
<keyword evidence="1" id="KW-0732">Signal</keyword>
<evidence type="ECO:0000313" key="2">
    <source>
        <dbReference type="EMBL" id="MCY1137047.1"/>
    </source>
</evidence>
<feature type="signal peptide" evidence="1">
    <location>
        <begin position="1"/>
        <end position="29"/>
    </location>
</feature>
<name>A0ABT4AS30_9ACTN</name>
<feature type="chain" id="PRO_5045171114" evidence="1">
    <location>
        <begin position="30"/>
        <end position="538"/>
    </location>
</feature>
<sequence length="538" mass="57568">MRFSKPLISAAAAAVTLGAFALSSVQAEAAVKPAAVVTALPAAKSGKAAPGGGTAKTLVLYDTTGDYGWMGEVYATQTANLSSHFGSWTAAPVGSYKAGDLNAYTAVIYVGSTYDEPIPPAFLTDVTATSKPVTWLYDNIWQLTATGDFAAQHGFTSGGFDFADVAEVGYKGQTLTRDTVNKSGIMNLSISDPAKVSTLATAVRPDGSTFPWAVKSGNFTYVGEIPFAYVTHDDRYLAFADLLFDSLGFTNVDRHRGLVRIEDVGPDSDPAELKAVADYLSSEKVPFTVAVYPRYRDPKGVNNGGKAQDYTLLSKPKVVAALKYMQSKGGTLLMHGYTHQYGNVANPYDGVSANDFEFYAAHVDANDSVIYDGPVAGDSAAWATSRMVASGLIFTAAGLGTPTIFEFPHYAASAVDYQVVNTLFGKRYDRGLYFPGVLTGQKFDYSRQFGQFFPYAVRDVYGSVVIPENVGNVEPDAFNNHPARLPADLIGAAKRNLVVRDGVASFFYHPYLGTDYLKQVVTGIKAQGYTFVSANSVI</sequence>
<proteinExistence type="predicted"/>
<dbReference type="RefSeq" id="WP_267560858.1">
    <property type="nucleotide sequence ID" value="NZ_JAPNTZ010000001.1"/>
</dbReference>
<keyword evidence="3" id="KW-1185">Reference proteome</keyword>
<evidence type="ECO:0000313" key="3">
    <source>
        <dbReference type="Proteomes" id="UP001151002"/>
    </source>
</evidence>
<dbReference type="SUPFAM" id="SSF88713">
    <property type="entry name" value="Glycoside hydrolase/deacetylase"/>
    <property type="match status" value="1"/>
</dbReference>
<dbReference type="InterPro" id="IPR018763">
    <property type="entry name" value="DUF2334"/>
</dbReference>
<organism evidence="2 3">
    <name type="scientific">Paractinoplanes pyxinae</name>
    <dbReference type="NCBI Taxonomy" id="2997416"/>
    <lineage>
        <taxon>Bacteria</taxon>
        <taxon>Bacillati</taxon>
        <taxon>Actinomycetota</taxon>
        <taxon>Actinomycetes</taxon>
        <taxon>Micromonosporales</taxon>
        <taxon>Micromonosporaceae</taxon>
        <taxon>Paractinoplanes</taxon>
    </lineage>
</organism>
<gene>
    <name evidence="2" type="ORF">OWR29_03490</name>
</gene>
<comment type="caution">
    <text evidence="2">The sequence shown here is derived from an EMBL/GenBank/DDBJ whole genome shotgun (WGS) entry which is preliminary data.</text>
</comment>
<dbReference type="InterPro" id="IPR011330">
    <property type="entry name" value="Glyco_hydro/deAcase_b/a-brl"/>
</dbReference>
<dbReference type="Pfam" id="PF10096">
    <property type="entry name" value="DUF2334"/>
    <property type="match status" value="1"/>
</dbReference>
<dbReference type="EMBL" id="JAPNTZ010000001">
    <property type="protein sequence ID" value="MCY1137047.1"/>
    <property type="molecule type" value="Genomic_DNA"/>
</dbReference>
<protein>
    <submittedName>
        <fullName evidence="2">Polysaccharide deacetylase family protein</fullName>
    </submittedName>
</protein>
<dbReference type="CDD" id="cd10923">
    <property type="entry name" value="CE4_COG5298"/>
    <property type="match status" value="1"/>
</dbReference>
<evidence type="ECO:0000256" key="1">
    <source>
        <dbReference type="SAM" id="SignalP"/>
    </source>
</evidence>
<accession>A0ABT4AS30</accession>
<reference evidence="2" key="1">
    <citation type="submission" date="2022-11" db="EMBL/GenBank/DDBJ databases">
        <authorList>
            <person name="Somphong A."/>
            <person name="Phongsopitanun W."/>
        </authorList>
    </citation>
    <scope>NUCLEOTIDE SEQUENCE</scope>
    <source>
        <strain evidence="2">Pm04-4</strain>
    </source>
</reference>